<dbReference type="STRING" id="68895.RR42_s2894"/>
<evidence type="ECO:0000256" key="3">
    <source>
        <dbReference type="ARBA" id="ARBA00023125"/>
    </source>
</evidence>
<dbReference type="Pfam" id="PF03466">
    <property type="entry name" value="LysR_substrate"/>
    <property type="match status" value="1"/>
</dbReference>
<keyword evidence="7" id="KW-1185">Reference proteome</keyword>
<organism evidence="6 7">
    <name type="scientific">Cupriavidus basilensis</name>
    <dbReference type="NCBI Taxonomy" id="68895"/>
    <lineage>
        <taxon>Bacteria</taxon>
        <taxon>Pseudomonadati</taxon>
        <taxon>Pseudomonadota</taxon>
        <taxon>Betaproteobacteria</taxon>
        <taxon>Burkholderiales</taxon>
        <taxon>Burkholderiaceae</taxon>
        <taxon>Cupriavidus</taxon>
    </lineage>
</organism>
<dbReference type="OrthoDB" id="9786526at2"/>
<proteinExistence type="inferred from homology"/>
<protein>
    <submittedName>
        <fullName evidence="6">Transcriptional regulator, LysR family</fullName>
    </submittedName>
</protein>
<dbReference type="FunFam" id="1.10.10.10:FF:000001">
    <property type="entry name" value="LysR family transcriptional regulator"/>
    <property type="match status" value="1"/>
</dbReference>
<dbReference type="SUPFAM" id="SSF53850">
    <property type="entry name" value="Periplasmic binding protein-like II"/>
    <property type="match status" value="1"/>
</dbReference>
<dbReference type="Gene3D" id="3.40.190.290">
    <property type="match status" value="1"/>
</dbReference>
<evidence type="ECO:0000256" key="1">
    <source>
        <dbReference type="ARBA" id="ARBA00009437"/>
    </source>
</evidence>
<keyword evidence="4" id="KW-0804">Transcription</keyword>
<evidence type="ECO:0000256" key="4">
    <source>
        <dbReference type="ARBA" id="ARBA00023163"/>
    </source>
</evidence>
<dbReference type="InterPro" id="IPR058163">
    <property type="entry name" value="LysR-type_TF_proteobact-type"/>
</dbReference>
<keyword evidence="2" id="KW-0805">Transcription regulation</keyword>
<gene>
    <name evidence="6" type="ORF">RR42_s2894</name>
</gene>
<dbReference type="InterPro" id="IPR036388">
    <property type="entry name" value="WH-like_DNA-bd_sf"/>
</dbReference>
<dbReference type="Proteomes" id="UP000031843">
    <property type="component" value="Chromosome secondary"/>
</dbReference>
<dbReference type="GO" id="GO:0006351">
    <property type="term" value="P:DNA-templated transcription"/>
    <property type="evidence" value="ECO:0007669"/>
    <property type="project" value="TreeGrafter"/>
</dbReference>
<dbReference type="Pfam" id="PF00126">
    <property type="entry name" value="HTH_1"/>
    <property type="match status" value="1"/>
</dbReference>
<evidence type="ECO:0000313" key="6">
    <source>
        <dbReference type="EMBL" id="AJG24475.1"/>
    </source>
</evidence>
<dbReference type="EMBL" id="CP010537">
    <property type="protein sequence ID" value="AJG24475.1"/>
    <property type="molecule type" value="Genomic_DNA"/>
</dbReference>
<sequence>MDRLQAMKTFVTVVETGGFTAAARKLDISLSVVSRVVNELETHLGVRLLTRTTRLVRMTDTGAAYFESCRRLLGEIDEAELAATGAHAAPRGQLAVTASVLFGAAYVMPIVTEYLNRYPGVDATCLFLDRIVNLVDEGIDVGIRIGTLPDSSLQAVRVGQVRRVVCAAPSYLARHGAPQTPHDLAGHATILPNGANNTAEWRFNRDGTPVVTRLQPRLTTTTNDSAIAAAVSGFGVVRLLSYQVARQLRDGSLRIVLADMEPPPLPINVIHREGRHATRKVRAFLDLAIETLRADTTLNPPAS</sequence>
<dbReference type="Gene3D" id="1.10.10.10">
    <property type="entry name" value="Winged helix-like DNA-binding domain superfamily/Winged helix DNA-binding domain"/>
    <property type="match status" value="1"/>
</dbReference>
<accession>A0A0C4YPR1</accession>
<name>A0A0C4YPR1_9BURK</name>
<dbReference type="InterPro" id="IPR005119">
    <property type="entry name" value="LysR_subst-bd"/>
</dbReference>
<feature type="domain" description="HTH lysR-type" evidence="5">
    <location>
        <begin position="1"/>
        <end position="59"/>
    </location>
</feature>
<evidence type="ECO:0000259" key="5">
    <source>
        <dbReference type="PROSITE" id="PS50931"/>
    </source>
</evidence>
<evidence type="ECO:0000313" key="7">
    <source>
        <dbReference type="Proteomes" id="UP000031843"/>
    </source>
</evidence>
<dbReference type="RefSeq" id="WP_043356635.1">
    <property type="nucleotide sequence ID" value="NZ_CP010537.1"/>
</dbReference>
<dbReference type="GO" id="GO:0043565">
    <property type="term" value="F:sequence-specific DNA binding"/>
    <property type="evidence" value="ECO:0007669"/>
    <property type="project" value="TreeGrafter"/>
</dbReference>
<dbReference type="KEGG" id="cbw:RR42_s2894"/>
<comment type="similarity">
    <text evidence="1">Belongs to the LysR transcriptional regulatory family.</text>
</comment>
<evidence type="ECO:0000256" key="2">
    <source>
        <dbReference type="ARBA" id="ARBA00023015"/>
    </source>
</evidence>
<dbReference type="InterPro" id="IPR036390">
    <property type="entry name" value="WH_DNA-bd_sf"/>
</dbReference>
<dbReference type="PROSITE" id="PS50931">
    <property type="entry name" value="HTH_LYSR"/>
    <property type="match status" value="1"/>
</dbReference>
<reference evidence="6 7" key="1">
    <citation type="journal article" date="2015" name="Genome Announc.">
        <title>Complete Genome Sequence of Cupriavidus basilensis 4G11, Isolated from the Oak Ridge Field Research Center Site.</title>
        <authorList>
            <person name="Ray J."/>
            <person name="Waters R.J."/>
            <person name="Skerker J.M."/>
            <person name="Kuehl J.V."/>
            <person name="Price M.N."/>
            <person name="Huang J."/>
            <person name="Chakraborty R."/>
            <person name="Arkin A.P."/>
            <person name="Deutschbauer A."/>
        </authorList>
    </citation>
    <scope>NUCLEOTIDE SEQUENCE [LARGE SCALE GENOMIC DNA]</scope>
    <source>
        <strain evidence="6">4G11</strain>
    </source>
</reference>
<dbReference type="GO" id="GO:0003700">
    <property type="term" value="F:DNA-binding transcription factor activity"/>
    <property type="evidence" value="ECO:0007669"/>
    <property type="project" value="InterPro"/>
</dbReference>
<dbReference type="InterPro" id="IPR000847">
    <property type="entry name" value="LysR_HTH_N"/>
</dbReference>
<keyword evidence="3" id="KW-0238">DNA-binding</keyword>
<dbReference type="AlphaFoldDB" id="A0A0C4YPR1"/>
<dbReference type="PANTHER" id="PTHR30537">
    <property type="entry name" value="HTH-TYPE TRANSCRIPTIONAL REGULATOR"/>
    <property type="match status" value="1"/>
</dbReference>
<dbReference type="PANTHER" id="PTHR30537:SF5">
    <property type="entry name" value="HTH-TYPE TRANSCRIPTIONAL ACTIVATOR TTDR-RELATED"/>
    <property type="match status" value="1"/>
</dbReference>
<dbReference type="SUPFAM" id="SSF46785">
    <property type="entry name" value="Winged helix' DNA-binding domain"/>
    <property type="match status" value="1"/>
</dbReference>
<dbReference type="CDD" id="cd08471">
    <property type="entry name" value="PBP2_CrgA_like_2"/>
    <property type="match status" value="1"/>
</dbReference>